<evidence type="ECO:0000256" key="4">
    <source>
        <dbReference type="PROSITE-ProRule" id="PRU00325"/>
    </source>
</evidence>
<dbReference type="AlphaFoldDB" id="A0A444ZGU4"/>
<proteinExistence type="predicted"/>
<dbReference type="SMART" id="SM00575">
    <property type="entry name" value="ZnF_PMZ"/>
    <property type="match status" value="1"/>
</dbReference>
<gene>
    <name evidence="6" type="ORF">Ahy_B04g070400</name>
</gene>
<dbReference type="InterPro" id="IPR004332">
    <property type="entry name" value="Transposase_MuDR"/>
</dbReference>
<dbReference type="InterPro" id="IPR007527">
    <property type="entry name" value="Znf_SWIM"/>
</dbReference>
<dbReference type="Pfam" id="PF03108">
    <property type="entry name" value="DBD_Tnp_Mut"/>
    <property type="match status" value="1"/>
</dbReference>
<feature type="domain" description="SWIM-type" evidence="5">
    <location>
        <begin position="342"/>
        <end position="374"/>
    </location>
</feature>
<evidence type="ECO:0000256" key="2">
    <source>
        <dbReference type="ARBA" id="ARBA00022771"/>
    </source>
</evidence>
<reference evidence="6 7" key="1">
    <citation type="submission" date="2019-01" db="EMBL/GenBank/DDBJ databases">
        <title>Sequencing of cultivated peanut Arachis hypogaea provides insights into genome evolution and oil improvement.</title>
        <authorList>
            <person name="Chen X."/>
        </authorList>
    </citation>
    <scope>NUCLEOTIDE SEQUENCE [LARGE SCALE GENOMIC DNA]</scope>
    <source>
        <strain evidence="7">cv. Fuhuasheng</strain>
        <tissue evidence="6">Leaves</tissue>
    </source>
</reference>
<evidence type="ECO:0000256" key="1">
    <source>
        <dbReference type="ARBA" id="ARBA00022723"/>
    </source>
</evidence>
<dbReference type="EMBL" id="SDMP01000014">
    <property type="protein sequence ID" value="RYR13363.1"/>
    <property type="molecule type" value="Genomic_DNA"/>
</dbReference>
<accession>A0A444ZGU4</accession>
<dbReference type="STRING" id="3818.A0A444ZGU4"/>
<name>A0A444ZGU4_ARAHY</name>
<dbReference type="Pfam" id="PF04434">
    <property type="entry name" value="SWIM"/>
    <property type="match status" value="1"/>
</dbReference>
<keyword evidence="2 4" id="KW-0863">Zinc-finger</keyword>
<keyword evidence="1" id="KW-0479">Metal-binding</keyword>
<protein>
    <recommendedName>
        <fullName evidence="5">SWIM-type domain-containing protein</fullName>
    </recommendedName>
</protein>
<dbReference type="Proteomes" id="UP000289738">
    <property type="component" value="Chromosome B04"/>
</dbReference>
<evidence type="ECO:0000313" key="6">
    <source>
        <dbReference type="EMBL" id="RYR13363.1"/>
    </source>
</evidence>
<evidence type="ECO:0000259" key="5">
    <source>
        <dbReference type="PROSITE" id="PS50966"/>
    </source>
</evidence>
<evidence type="ECO:0000256" key="3">
    <source>
        <dbReference type="ARBA" id="ARBA00022833"/>
    </source>
</evidence>
<dbReference type="InterPro" id="IPR006564">
    <property type="entry name" value="Znf_PMZ"/>
</dbReference>
<keyword evidence="3" id="KW-0862">Zinc</keyword>
<evidence type="ECO:0000313" key="7">
    <source>
        <dbReference type="Proteomes" id="UP000289738"/>
    </source>
</evidence>
<organism evidence="6 7">
    <name type="scientific">Arachis hypogaea</name>
    <name type="common">Peanut</name>
    <dbReference type="NCBI Taxonomy" id="3818"/>
    <lineage>
        <taxon>Eukaryota</taxon>
        <taxon>Viridiplantae</taxon>
        <taxon>Streptophyta</taxon>
        <taxon>Embryophyta</taxon>
        <taxon>Tracheophyta</taxon>
        <taxon>Spermatophyta</taxon>
        <taxon>Magnoliopsida</taxon>
        <taxon>eudicotyledons</taxon>
        <taxon>Gunneridae</taxon>
        <taxon>Pentapetalae</taxon>
        <taxon>rosids</taxon>
        <taxon>fabids</taxon>
        <taxon>Fabales</taxon>
        <taxon>Fabaceae</taxon>
        <taxon>Papilionoideae</taxon>
        <taxon>50 kb inversion clade</taxon>
        <taxon>dalbergioids sensu lato</taxon>
        <taxon>Dalbergieae</taxon>
        <taxon>Pterocarpus clade</taxon>
        <taxon>Arachis</taxon>
    </lineage>
</organism>
<sequence>MELYAVVRDVVVRGGPSPSAPEVVSLEATPIHYAQLPDSADDSDNEGDSTYVAGSRLSSDIASEDEFVSKTPSGIVSRFLLPPPLAIPRLSNVPSHYQTLNLDAMQPDNLLKAGDGDDYNTNGSVEFRIGHRFSNREAILMVVKNYNIRQNTEYRVLESDRLKYHCRCKQFTNGCPWSFRVALRQNLNYVVMLPMIKIDLLVSILVLQSAVHQSYHFKPSYRKVWMLCRSTSQVRSTNALLSLITTGIWLTESGVSLIRFSGHFLLIVRITYERLQQLFVRRGRKEHARLQGGQIYSQRLLAAINKNRESLPMLRVTHCDRRASIFSVEEMEPVDCWSQTSYQVCLTERTCDCGLFQSLHYPCRHALAACAAVSIEWGHFVDPVYTMASVFKVYKREFTPIPDEKMWPPWYGARLKPNSAMKRKASGRPVSTRIRNEMDAIERAEKRCELYRGEGPTRRGCPNVPHSNP</sequence>
<dbReference type="PROSITE" id="PS50966">
    <property type="entry name" value="ZF_SWIM"/>
    <property type="match status" value="1"/>
</dbReference>
<dbReference type="GO" id="GO:0008270">
    <property type="term" value="F:zinc ion binding"/>
    <property type="evidence" value="ECO:0007669"/>
    <property type="project" value="UniProtKB-KW"/>
</dbReference>
<comment type="caution">
    <text evidence="6">The sequence shown here is derived from an EMBL/GenBank/DDBJ whole genome shotgun (WGS) entry which is preliminary data.</text>
</comment>
<keyword evidence="7" id="KW-1185">Reference proteome</keyword>